<dbReference type="SUPFAM" id="SSF53383">
    <property type="entry name" value="PLP-dependent transferases"/>
    <property type="match status" value="1"/>
</dbReference>
<proteinExistence type="inferred from homology"/>
<comment type="similarity">
    <text evidence="3 11">Belongs to the class-V pyridoxal-phosphate-dependent aminotransferase family. SerC subfamily.</text>
</comment>
<feature type="binding site" evidence="11">
    <location>
        <position position="174"/>
    </location>
    <ligand>
        <name>pyridoxal 5'-phosphate</name>
        <dbReference type="ChEBI" id="CHEBI:597326"/>
    </ligand>
</feature>
<feature type="binding site" evidence="11">
    <location>
        <position position="104"/>
    </location>
    <ligand>
        <name>pyridoxal 5'-phosphate</name>
        <dbReference type="ChEBI" id="CHEBI:597326"/>
    </ligand>
</feature>
<feature type="domain" description="Aminotransferase class V" evidence="12">
    <location>
        <begin position="7"/>
        <end position="350"/>
    </location>
</feature>
<evidence type="ECO:0000256" key="4">
    <source>
        <dbReference type="ARBA" id="ARBA00022576"/>
    </source>
</evidence>
<feature type="binding site" evidence="11">
    <location>
        <position position="197"/>
    </location>
    <ligand>
        <name>pyridoxal 5'-phosphate</name>
        <dbReference type="ChEBI" id="CHEBI:597326"/>
    </ligand>
</feature>
<dbReference type="InterPro" id="IPR000192">
    <property type="entry name" value="Aminotrans_V_dom"/>
</dbReference>
<comment type="cofactor">
    <cofactor evidence="11">
        <name>pyridoxal 5'-phosphate</name>
        <dbReference type="ChEBI" id="CHEBI:597326"/>
    </cofactor>
    <text evidence="11">Binds 1 pyridoxal phosphate per subunit.</text>
</comment>
<keyword evidence="8 11" id="KW-0718">Serine biosynthesis</keyword>
<feature type="binding site" evidence="11">
    <location>
        <position position="44"/>
    </location>
    <ligand>
        <name>L-glutamate</name>
        <dbReference type="ChEBI" id="CHEBI:29985"/>
    </ligand>
</feature>
<dbReference type="Pfam" id="PF00266">
    <property type="entry name" value="Aminotran_5"/>
    <property type="match status" value="1"/>
</dbReference>
<evidence type="ECO:0000256" key="10">
    <source>
        <dbReference type="ARBA" id="ARBA00049007"/>
    </source>
</evidence>
<keyword evidence="11" id="KW-0963">Cytoplasm</keyword>
<dbReference type="InterPro" id="IPR022278">
    <property type="entry name" value="Pser_aminoTfrase"/>
</dbReference>
<comment type="caution">
    <text evidence="11">Lacks conserved residue(s) required for the propagation of feature annotation.</text>
</comment>
<dbReference type="PANTHER" id="PTHR43247">
    <property type="entry name" value="PHOSPHOSERINE AMINOTRANSFERASE"/>
    <property type="match status" value="1"/>
</dbReference>
<keyword evidence="7 11" id="KW-0663">Pyridoxal phosphate</keyword>
<feature type="binding site" evidence="11">
    <location>
        <position position="154"/>
    </location>
    <ligand>
        <name>pyridoxal 5'-phosphate</name>
        <dbReference type="ChEBI" id="CHEBI:597326"/>
    </ligand>
</feature>
<dbReference type="GO" id="GO:0006564">
    <property type="term" value="P:L-serine biosynthetic process"/>
    <property type="evidence" value="ECO:0007669"/>
    <property type="project" value="UniProtKB-UniRule"/>
</dbReference>
<dbReference type="InterPro" id="IPR015421">
    <property type="entry name" value="PyrdxlP-dep_Trfase_major"/>
</dbReference>
<dbReference type="FunFam" id="3.40.640.10:FF:000010">
    <property type="entry name" value="Phosphoserine aminotransferase"/>
    <property type="match status" value="1"/>
</dbReference>
<evidence type="ECO:0000256" key="5">
    <source>
        <dbReference type="ARBA" id="ARBA00022605"/>
    </source>
</evidence>
<dbReference type="FunFam" id="3.90.1150.10:FF:000006">
    <property type="entry name" value="Phosphoserine aminotransferase"/>
    <property type="match status" value="1"/>
</dbReference>
<organism evidence="13 14">
    <name type="scientific">Lentihominibacter hominis</name>
    <dbReference type="NCBI Taxonomy" id="2763645"/>
    <lineage>
        <taxon>Bacteria</taxon>
        <taxon>Bacillati</taxon>
        <taxon>Bacillota</taxon>
        <taxon>Clostridia</taxon>
        <taxon>Peptostreptococcales</taxon>
        <taxon>Anaerovoracaceae</taxon>
        <taxon>Lentihominibacter</taxon>
    </lineage>
</organism>
<dbReference type="EMBL" id="JACRTA010000001">
    <property type="protein sequence ID" value="MBC8567517.1"/>
    <property type="molecule type" value="Genomic_DNA"/>
</dbReference>
<feature type="modified residue" description="N6-(pyridoxal phosphate)lysine" evidence="11">
    <location>
        <position position="198"/>
    </location>
</feature>
<dbReference type="EC" id="2.6.1.52" evidence="11"/>
<sequence>MSNERAYNFSAGPSMLPISVIEDAAANLANYKGCGESVMEMSHRSAEFKAILEDAEKNLRDILSIPDNYKVMFIQGGGTLQFAMVPMNLLRKSGKADYIVTGTWAKKAAKEAEKFGDIKIVASSEESTFSYIPKVKREDFRADADYVHITYNNTIYGTHYPYIPDTGDIPLVADMSSCILSEEIDVSRFGLIYAGVQKNIAPSGIAIAIMREDLIGFAKETVPTYLDYKIHADNDSTYNTPNCFAIYIAGEVFKYIKEMGGVAQMHKRNVEKAAKLYDFIDSSSLYKCPVAKEDRSLMNVVFVTGDAELDKKFVAEAKKNNMHNLNGHRSIGGMRASIYNAMPAEGVDALIEFMKKFQEENK</sequence>
<dbReference type="Proteomes" id="UP000610862">
    <property type="component" value="Unassembled WGS sequence"/>
</dbReference>
<evidence type="ECO:0000256" key="6">
    <source>
        <dbReference type="ARBA" id="ARBA00022679"/>
    </source>
</evidence>
<dbReference type="Gene3D" id="3.40.640.10">
    <property type="entry name" value="Type I PLP-dependent aspartate aminotransferase-like (Major domain)"/>
    <property type="match status" value="1"/>
</dbReference>
<comment type="caution">
    <text evidence="13">The sequence shown here is derived from an EMBL/GenBank/DDBJ whole genome shotgun (WGS) entry which is preliminary data.</text>
</comment>
<accession>A0A926E532</accession>
<dbReference type="GO" id="GO:0005737">
    <property type="term" value="C:cytoplasm"/>
    <property type="evidence" value="ECO:0007669"/>
    <property type="project" value="UniProtKB-SubCell"/>
</dbReference>
<feature type="binding site" evidence="11">
    <location>
        <begin position="239"/>
        <end position="240"/>
    </location>
    <ligand>
        <name>pyridoxal 5'-phosphate</name>
        <dbReference type="ChEBI" id="CHEBI:597326"/>
    </ligand>
</feature>
<dbReference type="AlphaFoldDB" id="A0A926E532"/>
<comment type="function">
    <text evidence="1 11">Catalyzes the reversible conversion of 3-phosphohydroxypyruvate to phosphoserine and of 3-hydroxy-2-oxo-4-phosphonooxybutanoate to phosphohydroxythreonine.</text>
</comment>
<gene>
    <name evidence="11 13" type="primary">serC</name>
    <name evidence="13" type="ORF">H8692_01920</name>
</gene>
<protein>
    <recommendedName>
        <fullName evidence="11">Phosphoserine aminotransferase</fullName>
        <ecNumber evidence="11">2.6.1.52</ecNumber>
    </recommendedName>
    <alternativeName>
        <fullName evidence="11">Phosphohydroxythreonine aminotransferase</fullName>
        <shortName evidence="11">PSAT</shortName>
    </alternativeName>
</protein>
<evidence type="ECO:0000256" key="7">
    <source>
        <dbReference type="ARBA" id="ARBA00022898"/>
    </source>
</evidence>
<comment type="catalytic activity">
    <reaction evidence="10 11">
        <text>O-phospho-L-serine + 2-oxoglutarate = 3-phosphooxypyruvate + L-glutamate</text>
        <dbReference type="Rhea" id="RHEA:14329"/>
        <dbReference type="ChEBI" id="CHEBI:16810"/>
        <dbReference type="ChEBI" id="CHEBI:18110"/>
        <dbReference type="ChEBI" id="CHEBI:29985"/>
        <dbReference type="ChEBI" id="CHEBI:57524"/>
        <dbReference type="EC" id="2.6.1.52"/>
    </reaction>
</comment>
<evidence type="ECO:0000256" key="3">
    <source>
        <dbReference type="ARBA" id="ARBA00006904"/>
    </source>
</evidence>
<dbReference type="RefSeq" id="WP_177269605.1">
    <property type="nucleotide sequence ID" value="NZ_JACRTA010000001.1"/>
</dbReference>
<keyword evidence="4 11" id="KW-0032">Aminotransferase</keyword>
<dbReference type="NCBIfam" id="TIGR01364">
    <property type="entry name" value="serC_1"/>
    <property type="match status" value="1"/>
</dbReference>
<name>A0A926E532_9FIRM</name>
<comment type="pathway">
    <text evidence="2 11">Amino-acid biosynthesis; L-serine biosynthesis; L-serine from 3-phospho-D-glycerate: step 2/3.</text>
</comment>
<dbReference type="PIRSF" id="PIRSF000525">
    <property type="entry name" value="SerC"/>
    <property type="match status" value="1"/>
</dbReference>
<dbReference type="InterPro" id="IPR015422">
    <property type="entry name" value="PyrdxlP-dep_Trfase_small"/>
</dbReference>
<dbReference type="GO" id="GO:0030170">
    <property type="term" value="F:pyridoxal phosphate binding"/>
    <property type="evidence" value="ECO:0007669"/>
    <property type="project" value="UniProtKB-UniRule"/>
</dbReference>
<dbReference type="PANTHER" id="PTHR43247:SF1">
    <property type="entry name" value="PHOSPHOSERINE AMINOTRANSFERASE"/>
    <property type="match status" value="1"/>
</dbReference>
<evidence type="ECO:0000256" key="11">
    <source>
        <dbReference type="HAMAP-Rule" id="MF_00160"/>
    </source>
</evidence>
<dbReference type="NCBIfam" id="NF003764">
    <property type="entry name" value="PRK05355.1"/>
    <property type="match status" value="1"/>
</dbReference>
<keyword evidence="14" id="KW-1185">Reference proteome</keyword>
<evidence type="ECO:0000256" key="8">
    <source>
        <dbReference type="ARBA" id="ARBA00023299"/>
    </source>
</evidence>
<evidence type="ECO:0000313" key="13">
    <source>
        <dbReference type="EMBL" id="MBC8567517.1"/>
    </source>
</evidence>
<evidence type="ECO:0000256" key="1">
    <source>
        <dbReference type="ARBA" id="ARBA00003483"/>
    </source>
</evidence>
<evidence type="ECO:0000256" key="9">
    <source>
        <dbReference type="ARBA" id="ARBA00047630"/>
    </source>
</evidence>
<comment type="catalytic activity">
    <reaction evidence="9 11">
        <text>4-(phosphooxy)-L-threonine + 2-oxoglutarate = (R)-3-hydroxy-2-oxo-4-phosphooxybutanoate + L-glutamate</text>
        <dbReference type="Rhea" id="RHEA:16573"/>
        <dbReference type="ChEBI" id="CHEBI:16810"/>
        <dbReference type="ChEBI" id="CHEBI:29985"/>
        <dbReference type="ChEBI" id="CHEBI:58452"/>
        <dbReference type="ChEBI" id="CHEBI:58538"/>
        <dbReference type="EC" id="2.6.1.52"/>
    </reaction>
</comment>
<dbReference type="Gene3D" id="3.90.1150.10">
    <property type="entry name" value="Aspartate Aminotransferase, domain 1"/>
    <property type="match status" value="1"/>
</dbReference>
<evidence type="ECO:0000259" key="12">
    <source>
        <dbReference type="Pfam" id="PF00266"/>
    </source>
</evidence>
<keyword evidence="6 11" id="KW-0808">Transferase</keyword>
<comment type="subunit">
    <text evidence="11">Homodimer.</text>
</comment>
<dbReference type="InterPro" id="IPR015424">
    <property type="entry name" value="PyrdxlP-dep_Trfase"/>
</dbReference>
<evidence type="ECO:0000256" key="2">
    <source>
        <dbReference type="ARBA" id="ARBA00005099"/>
    </source>
</evidence>
<comment type="subcellular location">
    <subcellularLocation>
        <location evidence="11">Cytoplasm</location>
    </subcellularLocation>
</comment>
<feature type="binding site" evidence="11">
    <location>
        <begin position="78"/>
        <end position="79"/>
    </location>
    <ligand>
        <name>pyridoxal 5'-phosphate</name>
        <dbReference type="ChEBI" id="CHEBI:597326"/>
    </ligand>
</feature>
<keyword evidence="5 11" id="KW-0028">Amino-acid biosynthesis</keyword>
<dbReference type="HAMAP" id="MF_00160">
    <property type="entry name" value="SerC_aminotrans_5"/>
    <property type="match status" value="1"/>
</dbReference>
<dbReference type="GO" id="GO:0004648">
    <property type="term" value="F:O-phospho-L-serine:2-oxoglutarate aminotransferase activity"/>
    <property type="evidence" value="ECO:0007669"/>
    <property type="project" value="UniProtKB-UniRule"/>
</dbReference>
<reference evidence="13" key="1">
    <citation type="submission" date="2020-08" db="EMBL/GenBank/DDBJ databases">
        <title>Genome public.</title>
        <authorList>
            <person name="Liu C."/>
            <person name="Sun Q."/>
        </authorList>
    </citation>
    <scope>NUCLEOTIDE SEQUENCE</scope>
    <source>
        <strain evidence="13">NSJ-24</strain>
    </source>
</reference>
<evidence type="ECO:0000313" key="14">
    <source>
        <dbReference type="Proteomes" id="UP000610862"/>
    </source>
</evidence>